<dbReference type="InterPro" id="IPR035940">
    <property type="entry name" value="CAP_sf"/>
</dbReference>
<keyword evidence="1" id="KW-1133">Transmembrane helix</keyword>
<feature type="transmembrane region" description="Helical" evidence="1">
    <location>
        <begin position="6"/>
        <end position="24"/>
    </location>
</feature>
<feature type="domain" description="CAP-associated" evidence="3">
    <location>
        <begin position="65"/>
        <end position="203"/>
    </location>
</feature>
<keyword evidence="1" id="KW-0812">Transmembrane</keyword>
<dbReference type="InterPro" id="IPR029410">
    <property type="entry name" value="CAP_assoc"/>
</dbReference>
<dbReference type="InterPro" id="IPR014044">
    <property type="entry name" value="CAP_dom"/>
</dbReference>
<sequence>MRSIGLIIVIAVIMFGISIVYDDLKYLPEISESYEQERQNKSKQNVEDEKNIDLPKEGMVQFMSMNQDELITKIGEPDQIDPTRYGYQWWTYQTESSDQYIQFGMDKGVIVSIFVLGNGVDISPLKIGQKVSEIKKFVNIDNQVSMNVDGNHLRFDLTKEEVRSRPLVEFDGVWAQLYIDTFKNSLVGVRYMNPNVLAVQRPYSLEYRGELIESPKLTDEDIVKVQNAEKKQVFNITNIIRKQYGVSPLKWHEQVAKVAFGHSKEMNIEQYFSHESPISGTLSDRLEKGDVKYVQAGENIAANYIDGIAAVYGWLNSEGHRKAMLSEDFTHLGVGVYEKHYTQNFIVPFE</sequence>
<evidence type="ECO:0000313" key="4">
    <source>
        <dbReference type="EMBL" id="MCF6136979.1"/>
    </source>
</evidence>
<comment type="caution">
    <text evidence="4">The sequence shown here is derived from an EMBL/GenBank/DDBJ whole genome shotgun (WGS) entry which is preliminary data.</text>
</comment>
<evidence type="ECO:0000259" key="3">
    <source>
        <dbReference type="Pfam" id="PF14504"/>
    </source>
</evidence>
<accession>A0ABS9GZA8</accession>
<feature type="domain" description="SCP" evidence="2">
    <location>
        <begin position="235"/>
        <end position="344"/>
    </location>
</feature>
<dbReference type="PANTHER" id="PTHR31157:SF26">
    <property type="entry name" value="SCP-LIKE EXTRACELLULAR PROTEIN"/>
    <property type="match status" value="1"/>
</dbReference>
<proteinExistence type="predicted"/>
<dbReference type="Proteomes" id="UP001649381">
    <property type="component" value="Unassembled WGS sequence"/>
</dbReference>
<protein>
    <submittedName>
        <fullName evidence="4">CAP domain-containing protein</fullName>
    </submittedName>
</protein>
<dbReference type="CDD" id="cd05379">
    <property type="entry name" value="CAP_bacterial"/>
    <property type="match status" value="1"/>
</dbReference>
<name>A0ABS9GZA8_9BACL</name>
<reference evidence="4 5" key="1">
    <citation type="submission" date="2022-01" db="EMBL/GenBank/DDBJ databases">
        <title>Alkalihalobacillus sp. EGI L200015, a novel bacterium isolated from a salt lake sediment.</title>
        <authorList>
            <person name="Gao L."/>
            <person name="Fang B.-Z."/>
            <person name="Li W.-J."/>
        </authorList>
    </citation>
    <scope>NUCLEOTIDE SEQUENCE [LARGE SCALE GENOMIC DNA]</scope>
    <source>
        <strain evidence="4 5">KCTC 12718</strain>
    </source>
</reference>
<dbReference type="RefSeq" id="WP_236332191.1">
    <property type="nucleotide sequence ID" value="NZ_JAKIJS010000001.1"/>
</dbReference>
<evidence type="ECO:0000313" key="5">
    <source>
        <dbReference type="Proteomes" id="UP001649381"/>
    </source>
</evidence>
<dbReference type="Pfam" id="PF00188">
    <property type="entry name" value="CAP"/>
    <property type="match status" value="1"/>
</dbReference>
<gene>
    <name evidence="4" type="ORF">L2716_04495</name>
</gene>
<dbReference type="Gene3D" id="3.40.33.10">
    <property type="entry name" value="CAP"/>
    <property type="match status" value="1"/>
</dbReference>
<organism evidence="4 5">
    <name type="scientific">Pseudalkalibacillus berkeleyi</name>
    <dbReference type="NCBI Taxonomy" id="1069813"/>
    <lineage>
        <taxon>Bacteria</taxon>
        <taxon>Bacillati</taxon>
        <taxon>Bacillota</taxon>
        <taxon>Bacilli</taxon>
        <taxon>Bacillales</taxon>
        <taxon>Fictibacillaceae</taxon>
        <taxon>Pseudalkalibacillus</taxon>
    </lineage>
</organism>
<evidence type="ECO:0000256" key="1">
    <source>
        <dbReference type="SAM" id="Phobius"/>
    </source>
</evidence>
<dbReference type="EMBL" id="JAKIJS010000001">
    <property type="protein sequence ID" value="MCF6136979.1"/>
    <property type="molecule type" value="Genomic_DNA"/>
</dbReference>
<dbReference type="PANTHER" id="PTHR31157">
    <property type="entry name" value="SCP DOMAIN-CONTAINING PROTEIN"/>
    <property type="match status" value="1"/>
</dbReference>
<keyword evidence="1" id="KW-0472">Membrane</keyword>
<evidence type="ECO:0000259" key="2">
    <source>
        <dbReference type="Pfam" id="PF00188"/>
    </source>
</evidence>
<dbReference type="SUPFAM" id="SSF55797">
    <property type="entry name" value="PR-1-like"/>
    <property type="match status" value="1"/>
</dbReference>
<dbReference type="Pfam" id="PF14504">
    <property type="entry name" value="CAP_assoc_N"/>
    <property type="match status" value="1"/>
</dbReference>
<keyword evidence="5" id="KW-1185">Reference proteome</keyword>